<dbReference type="InterPro" id="IPR055934">
    <property type="entry name" value="DUF7512"/>
</dbReference>
<protein>
    <submittedName>
        <fullName evidence="2">Uncharacterized protein</fullName>
    </submittedName>
</protein>
<name>A0A151A9H2_9EURY</name>
<keyword evidence="1" id="KW-1133">Transmembrane helix</keyword>
<gene>
    <name evidence="2" type="ORF">HAPAU_32680</name>
</gene>
<evidence type="ECO:0000313" key="3">
    <source>
        <dbReference type="Proteomes" id="UP000075321"/>
    </source>
</evidence>
<evidence type="ECO:0000256" key="1">
    <source>
        <dbReference type="SAM" id="Phobius"/>
    </source>
</evidence>
<keyword evidence="3" id="KW-1185">Reference proteome</keyword>
<organism evidence="2 3">
    <name type="scientific">Halalkalicoccus paucihalophilus</name>
    <dbReference type="NCBI Taxonomy" id="1008153"/>
    <lineage>
        <taxon>Archaea</taxon>
        <taxon>Methanobacteriati</taxon>
        <taxon>Methanobacteriota</taxon>
        <taxon>Stenosarchaea group</taxon>
        <taxon>Halobacteria</taxon>
        <taxon>Halobacteriales</taxon>
        <taxon>Halococcaceae</taxon>
        <taxon>Halalkalicoccus</taxon>
    </lineage>
</organism>
<dbReference type="EMBL" id="LTAZ01000013">
    <property type="protein sequence ID" value="KYH24285.1"/>
    <property type="molecule type" value="Genomic_DNA"/>
</dbReference>
<dbReference type="AlphaFoldDB" id="A0A151A9H2"/>
<dbReference type="PATRIC" id="fig|1008153.3.peg.3429"/>
<accession>A0A151A9H2</accession>
<proteinExistence type="predicted"/>
<dbReference type="Pfam" id="PF24352">
    <property type="entry name" value="DUF7512"/>
    <property type="match status" value="1"/>
</dbReference>
<reference evidence="2 3" key="1">
    <citation type="submission" date="2016-02" db="EMBL/GenBank/DDBJ databases">
        <title>Genome sequence of Halalkalicoccus paucihalophilus DSM 24557.</title>
        <authorList>
            <person name="Poehlein A."/>
            <person name="Daniel R."/>
        </authorList>
    </citation>
    <scope>NUCLEOTIDE SEQUENCE [LARGE SCALE GENOMIC DNA]</scope>
    <source>
        <strain evidence="2 3">DSM 24557</strain>
    </source>
</reference>
<evidence type="ECO:0000313" key="2">
    <source>
        <dbReference type="EMBL" id="KYH24285.1"/>
    </source>
</evidence>
<feature type="transmembrane region" description="Helical" evidence="1">
    <location>
        <begin position="21"/>
        <end position="41"/>
    </location>
</feature>
<feature type="transmembrane region" description="Helical" evidence="1">
    <location>
        <begin position="47"/>
        <end position="65"/>
    </location>
</feature>
<keyword evidence="1" id="KW-0472">Membrane</keyword>
<dbReference type="Proteomes" id="UP000075321">
    <property type="component" value="Unassembled WGS sequence"/>
</dbReference>
<comment type="caution">
    <text evidence="2">The sequence shown here is derived from an EMBL/GenBank/DDBJ whole genome shotgun (WGS) entry which is preliminary data.</text>
</comment>
<keyword evidence="1" id="KW-0812">Transmembrane</keyword>
<sequence>MSNRNNQSEPVRWRLSTARDVPIILVVPLSVLLVAIVFGAFGLAATTVGFILAEALVLYAGYGALTRLLSSTARELLVGT</sequence>